<reference evidence="1" key="1">
    <citation type="submission" date="2021-01" db="EMBL/GenBank/DDBJ databases">
        <title>Whole genome shotgun sequence of Cellulomonas pakistanensis NBRC 110800.</title>
        <authorList>
            <person name="Komaki H."/>
            <person name="Tamura T."/>
        </authorList>
    </citation>
    <scope>NUCLEOTIDE SEQUENCE</scope>
    <source>
        <strain evidence="1">NBRC 110800</strain>
    </source>
</reference>
<dbReference type="AlphaFoldDB" id="A0A919PBD9"/>
<name>A0A919PBD9_9CELL</name>
<comment type="caution">
    <text evidence="1">The sequence shown here is derived from an EMBL/GenBank/DDBJ whole genome shotgun (WGS) entry which is preliminary data.</text>
</comment>
<organism evidence="1 2">
    <name type="scientific">Cellulomonas pakistanensis</name>
    <dbReference type="NCBI Taxonomy" id="992287"/>
    <lineage>
        <taxon>Bacteria</taxon>
        <taxon>Bacillati</taxon>
        <taxon>Actinomycetota</taxon>
        <taxon>Actinomycetes</taxon>
        <taxon>Micrococcales</taxon>
        <taxon>Cellulomonadaceae</taxon>
        <taxon>Cellulomonas</taxon>
    </lineage>
</organism>
<evidence type="ECO:0000313" key="1">
    <source>
        <dbReference type="EMBL" id="GIG36558.1"/>
    </source>
</evidence>
<proteinExistence type="predicted"/>
<keyword evidence="2" id="KW-1185">Reference proteome</keyword>
<evidence type="ECO:0000313" key="2">
    <source>
        <dbReference type="Proteomes" id="UP000642125"/>
    </source>
</evidence>
<dbReference type="RefSeq" id="WP_203668584.1">
    <property type="nucleotide sequence ID" value="NZ_BONO01000013.1"/>
</dbReference>
<protein>
    <submittedName>
        <fullName evidence="1">Uncharacterized protein</fullName>
    </submittedName>
</protein>
<accession>A0A919PBD9</accession>
<dbReference type="Proteomes" id="UP000642125">
    <property type="component" value="Unassembled WGS sequence"/>
</dbReference>
<dbReference type="EMBL" id="BONO01000013">
    <property type="protein sequence ID" value="GIG36558.1"/>
    <property type="molecule type" value="Genomic_DNA"/>
</dbReference>
<sequence>MHDPTVGATPATTAAYDRRTALLADTPSVMSRPGWETITVLVAVKAYPVIGSRTGESVCVAGTRLDEPVPEWVRLFPVGFRELPRARQFRKYDVIRLRARRQGGNDRRPETFRPDLDSLELGPHVDTDGGTWQSRAELLGGLRGATTTCELARRARAAGQDAPSLGLVRPRVHDLVIRDNPEYRPGGAPRVDADLFGEEREVLEKTPFVATYHYICADDPDCRGHRQSVVDRESGQLARSNIASMGREAAREAHRRRFLDEMCAPGRDTHFYVGNQHQHPASFLVLGLFWPRGHVQPTFALDV</sequence>
<gene>
    <name evidence="1" type="ORF">Cpa01nite_19390</name>
</gene>